<dbReference type="PANTHER" id="PTHR13513">
    <property type="entry name" value="E3 UBIQUITIN-PROTEIN LIGASE UBR7"/>
    <property type="match status" value="1"/>
</dbReference>
<evidence type="ECO:0000256" key="4">
    <source>
        <dbReference type="PROSITE-ProRule" id="PRU00508"/>
    </source>
</evidence>
<comment type="caution">
    <text evidence="6">The sequence shown here is derived from an EMBL/GenBank/DDBJ whole genome shotgun (WGS) entry which is preliminary data.</text>
</comment>
<evidence type="ECO:0000256" key="1">
    <source>
        <dbReference type="ARBA" id="ARBA00022723"/>
    </source>
</evidence>
<reference evidence="6 7" key="1">
    <citation type="submission" date="2023-09" db="EMBL/GenBank/DDBJ databases">
        <title>Genomes of two closely related lineages of the louse Polyplax serrata with different host specificities.</title>
        <authorList>
            <person name="Martinu J."/>
            <person name="Tarabai H."/>
            <person name="Stefka J."/>
            <person name="Hypsa V."/>
        </authorList>
    </citation>
    <scope>NUCLEOTIDE SEQUENCE [LARGE SCALE GENOMIC DNA]</scope>
    <source>
        <strain evidence="6">98ZLc_SE</strain>
    </source>
</reference>
<dbReference type="InterPro" id="IPR003126">
    <property type="entry name" value="Znf_UBR"/>
</dbReference>
<accession>A0ABR1BDT0</accession>
<evidence type="ECO:0000256" key="3">
    <source>
        <dbReference type="ARBA" id="ARBA00022833"/>
    </source>
</evidence>
<evidence type="ECO:0000313" key="7">
    <source>
        <dbReference type="Proteomes" id="UP001359485"/>
    </source>
</evidence>
<keyword evidence="3" id="KW-0862">Zinc</keyword>
<dbReference type="Gene3D" id="3.30.40.10">
    <property type="entry name" value="Zinc/RING finger domain, C3HC4 (zinc finger)"/>
    <property type="match status" value="1"/>
</dbReference>
<keyword evidence="7" id="KW-1185">Reference proteome</keyword>
<proteinExistence type="predicted"/>
<evidence type="ECO:0000259" key="5">
    <source>
        <dbReference type="PROSITE" id="PS51157"/>
    </source>
</evidence>
<feature type="domain" description="UBR-type" evidence="5">
    <location>
        <begin position="47"/>
        <end position="120"/>
    </location>
</feature>
<keyword evidence="1" id="KW-0479">Metal-binding</keyword>
<dbReference type="SUPFAM" id="SSF57903">
    <property type="entry name" value="FYVE/PHD zinc finger"/>
    <property type="match status" value="1"/>
</dbReference>
<organism evidence="6 7">
    <name type="scientific">Polyplax serrata</name>
    <name type="common">Common mouse louse</name>
    <dbReference type="NCBI Taxonomy" id="468196"/>
    <lineage>
        <taxon>Eukaryota</taxon>
        <taxon>Metazoa</taxon>
        <taxon>Ecdysozoa</taxon>
        <taxon>Arthropoda</taxon>
        <taxon>Hexapoda</taxon>
        <taxon>Insecta</taxon>
        <taxon>Pterygota</taxon>
        <taxon>Neoptera</taxon>
        <taxon>Paraneoptera</taxon>
        <taxon>Psocodea</taxon>
        <taxon>Troctomorpha</taxon>
        <taxon>Phthiraptera</taxon>
        <taxon>Anoplura</taxon>
        <taxon>Polyplacidae</taxon>
        <taxon>Polyplax</taxon>
    </lineage>
</organism>
<evidence type="ECO:0000256" key="2">
    <source>
        <dbReference type="ARBA" id="ARBA00022771"/>
    </source>
</evidence>
<name>A0ABR1BDT0_POLSC</name>
<sequence length="389" mass="44652">MSASESTKEKDNNDKDDGQVVTMVDVLQEENELEEDANAVLGGADDKMCTYSKGYIYRQPLYACATCNPPETGKAGGMCLACSYSCHEGHELIELYTKRNFRCDCGNSCFNNSKCNLEPVSIDCRSNVKDEVNEKNVYNHNFKGLYCTCKRPYPDPECTTDDEMIQCIICEDWFHKGHLKTESQIPADYGEIICHECMANHTFLWKYTNYCVKVCSKEIVDESVNSVINVTDDKRNGCVNSQEGDKEATNNIKCCLKSSSIEDGVGSTFWPDGWRKYLCKCDECMKLYENENITFLLSECDTVQFYENKNKEIAKETQYEQGLKALSSLDRVKQVEAIEGYNEMKAELMGYLQKFAENRKVVREEDIREFFSQMQARKKHKVEVPYYCH</sequence>
<dbReference type="SMART" id="SM00396">
    <property type="entry name" value="ZnF_UBR1"/>
    <property type="match status" value="1"/>
</dbReference>
<keyword evidence="2" id="KW-0863">Zinc-finger</keyword>
<dbReference type="InterPro" id="IPR011011">
    <property type="entry name" value="Znf_FYVE_PHD"/>
</dbReference>
<dbReference type="PROSITE" id="PS51157">
    <property type="entry name" value="ZF_UBR"/>
    <property type="match status" value="1"/>
</dbReference>
<dbReference type="Pfam" id="PF02207">
    <property type="entry name" value="zf-UBR"/>
    <property type="match status" value="1"/>
</dbReference>
<dbReference type="EMBL" id="JAWJWF010000001">
    <property type="protein sequence ID" value="KAK6640217.1"/>
    <property type="molecule type" value="Genomic_DNA"/>
</dbReference>
<dbReference type="InterPro" id="IPR040204">
    <property type="entry name" value="UBR7"/>
</dbReference>
<dbReference type="InterPro" id="IPR047506">
    <property type="entry name" value="UBR7-like_UBR-box"/>
</dbReference>
<dbReference type="PANTHER" id="PTHR13513:SF9">
    <property type="entry name" value="E3 UBIQUITIN-PROTEIN LIGASE UBR7-RELATED"/>
    <property type="match status" value="1"/>
</dbReference>
<evidence type="ECO:0000313" key="6">
    <source>
        <dbReference type="EMBL" id="KAK6640217.1"/>
    </source>
</evidence>
<dbReference type="Proteomes" id="UP001359485">
    <property type="component" value="Unassembled WGS sequence"/>
</dbReference>
<protein>
    <recommendedName>
        <fullName evidence="5">UBR-type domain-containing protein</fullName>
    </recommendedName>
</protein>
<dbReference type="CDD" id="cd15542">
    <property type="entry name" value="PHD_UBR7"/>
    <property type="match status" value="1"/>
</dbReference>
<dbReference type="CDD" id="cd19677">
    <property type="entry name" value="UBR-box_UBR7"/>
    <property type="match status" value="1"/>
</dbReference>
<gene>
    <name evidence="6" type="ORF">RUM44_011903</name>
</gene>
<dbReference type="InterPro" id="IPR013083">
    <property type="entry name" value="Znf_RING/FYVE/PHD"/>
</dbReference>
<feature type="zinc finger region" description="UBR-type" evidence="4">
    <location>
        <begin position="47"/>
        <end position="120"/>
    </location>
</feature>